<dbReference type="RefSeq" id="WP_404607273.1">
    <property type="nucleotide sequence ID" value="NZ_JBIYDN010000007.1"/>
</dbReference>
<sequence>MSLIGGLQPEKLRPARMKVRPSTGDQAQWKRLTQRDYLLYLVGAIQRMSRGHVWNDDVRRVLQKLDGLGGQW</sequence>
<protein>
    <submittedName>
        <fullName evidence="2">Uncharacterized protein</fullName>
    </submittedName>
</protein>
<name>A0ABW8MGR2_9BURK</name>
<accession>A0ABW8MGR2</accession>
<organism evidence="2 3">
    <name type="scientific">Caballeronia udeis</name>
    <dbReference type="NCBI Taxonomy" id="1232866"/>
    <lineage>
        <taxon>Bacteria</taxon>
        <taxon>Pseudomonadati</taxon>
        <taxon>Pseudomonadota</taxon>
        <taxon>Betaproteobacteria</taxon>
        <taxon>Burkholderiales</taxon>
        <taxon>Burkholderiaceae</taxon>
        <taxon>Caballeronia</taxon>
    </lineage>
</organism>
<gene>
    <name evidence="2" type="ORF">ABH943_002897</name>
</gene>
<evidence type="ECO:0000313" key="2">
    <source>
        <dbReference type="EMBL" id="MFK4442881.1"/>
    </source>
</evidence>
<comment type="caution">
    <text evidence="2">The sequence shown here is derived from an EMBL/GenBank/DDBJ whole genome shotgun (WGS) entry which is preliminary data.</text>
</comment>
<feature type="region of interest" description="Disordered" evidence="1">
    <location>
        <begin position="1"/>
        <end position="24"/>
    </location>
</feature>
<dbReference type="Proteomes" id="UP001620514">
    <property type="component" value="Unassembled WGS sequence"/>
</dbReference>
<dbReference type="EMBL" id="JBIYDN010000007">
    <property type="protein sequence ID" value="MFK4442881.1"/>
    <property type="molecule type" value="Genomic_DNA"/>
</dbReference>
<evidence type="ECO:0000256" key="1">
    <source>
        <dbReference type="SAM" id="MobiDB-lite"/>
    </source>
</evidence>
<keyword evidence="3" id="KW-1185">Reference proteome</keyword>
<proteinExistence type="predicted"/>
<reference evidence="2 3" key="1">
    <citation type="submission" date="2024-11" db="EMBL/GenBank/DDBJ databases">
        <title>Using genomics to understand microbial adaptation to soil warming.</title>
        <authorList>
            <person name="Deangelis K.M. PhD."/>
        </authorList>
    </citation>
    <scope>NUCLEOTIDE SEQUENCE [LARGE SCALE GENOMIC DNA]</scope>
    <source>
        <strain evidence="2 3">GAS97</strain>
    </source>
</reference>
<evidence type="ECO:0000313" key="3">
    <source>
        <dbReference type="Proteomes" id="UP001620514"/>
    </source>
</evidence>